<evidence type="ECO:0000313" key="2">
    <source>
        <dbReference type="Proteomes" id="UP000886998"/>
    </source>
</evidence>
<name>A0A8X6IIM3_9ARAC</name>
<accession>A0A8X6IIM3</accession>
<proteinExistence type="predicted"/>
<organism evidence="1 2">
    <name type="scientific">Trichonephila inaurata madagascariensis</name>
    <dbReference type="NCBI Taxonomy" id="2747483"/>
    <lineage>
        <taxon>Eukaryota</taxon>
        <taxon>Metazoa</taxon>
        <taxon>Ecdysozoa</taxon>
        <taxon>Arthropoda</taxon>
        <taxon>Chelicerata</taxon>
        <taxon>Arachnida</taxon>
        <taxon>Araneae</taxon>
        <taxon>Araneomorphae</taxon>
        <taxon>Entelegynae</taxon>
        <taxon>Araneoidea</taxon>
        <taxon>Nephilidae</taxon>
        <taxon>Trichonephila</taxon>
        <taxon>Trichonephila inaurata</taxon>
    </lineage>
</organism>
<comment type="caution">
    <text evidence="1">The sequence shown here is derived from an EMBL/GenBank/DDBJ whole genome shotgun (WGS) entry which is preliminary data.</text>
</comment>
<reference evidence="1" key="1">
    <citation type="submission" date="2020-08" db="EMBL/GenBank/DDBJ databases">
        <title>Multicomponent nature underlies the extraordinary mechanical properties of spider dragline silk.</title>
        <authorList>
            <person name="Kono N."/>
            <person name="Nakamura H."/>
            <person name="Mori M."/>
            <person name="Yoshida Y."/>
            <person name="Ohtoshi R."/>
            <person name="Malay A.D."/>
            <person name="Moran D.A.P."/>
            <person name="Tomita M."/>
            <person name="Numata K."/>
            <person name="Arakawa K."/>
        </authorList>
    </citation>
    <scope>NUCLEOTIDE SEQUENCE</scope>
</reference>
<protein>
    <submittedName>
        <fullName evidence="1">Uncharacterized protein</fullName>
    </submittedName>
</protein>
<evidence type="ECO:0000313" key="1">
    <source>
        <dbReference type="EMBL" id="GFS47557.1"/>
    </source>
</evidence>
<dbReference type="AlphaFoldDB" id="A0A8X6IIM3"/>
<dbReference type="Proteomes" id="UP000886998">
    <property type="component" value="Unassembled WGS sequence"/>
</dbReference>
<dbReference type="EMBL" id="BMAV01026121">
    <property type="protein sequence ID" value="GFS47557.1"/>
    <property type="molecule type" value="Genomic_DNA"/>
</dbReference>
<sequence>MQFCSAFPFRPPSFPRYTYCSIRSTASSSKIFHVHTLLHSFLCEQGFLNTGEHAPRIHTCERKQRVLSSVSCHKTVVLLSTDFKFLATILDNGSETALFMEERIASVDDRLDSAKAIPVEKAHSHRKVSPLFTKEEYIAVINSSFLRWNGKYSSYKVGHGNYIRR</sequence>
<gene>
    <name evidence="1" type="ORF">TNIN_116651</name>
</gene>
<keyword evidence="2" id="KW-1185">Reference proteome</keyword>